<dbReference type="AlphaFoldDB" id="A0AAE9KB98"/>
<accession>A0AAE9KB98</accession>
<evidence type="ECO:0000313" key="1">
    <source>
        <dbReference type="EMBL" id="UOG58816.1"/>
    </source>
</evidence>
<dbReference type="Proteomes" id="UP000829829">
    <property type="component" value="Plasmid p1_LIP1512017"/>
</dbReference>
<gene>
    <name evidence="1" type="ORF">MAL03_20495</name>
</gene>
<reference evidence="1" key="1">
    <citation type="submission" date="2022-02" db="EMBL/GenBank/DDBJ databases">
        <title>The genetically variable rfb locus in Leptospira is a mobile cassette and a molecular signature of serovar identity.</title>
        <authorList>
            <person name="Nieves C."/>
            <person name="Vincent A.T."/>
            <person name="Zarantonelli L."/>
            <person name="Picardeau M."/>
            <person name="Veyrier F.J."/>
            <person name="Buschiazzo A."/>
        </authorList>
    </citation>
    <scope>NUCLEOTIDE SEQUENCE</scope>
    <source>
        <strain evidence="1">IP1512017</strain>
        <plasmid evidence="1">p1_LIP1512017</plasmid>
    </source>
</reference>
<keyword evidence="1" id="KW-0614">Plasmid</keyword>
<dbReference type="RefSeq" id="WP_243816192.1">
    <property type="nucleotide sequence ID" value="NZ_CP091959.1"/>
</dbReference>
<dbReference type="EMBL" id="CP091959">
    <property type="protein sequence ID" value="UOG58816.1"/>
    <property type="molecule type" value="Genomic_DNA"/>
</dbReference>
<protein>
    <submittedName>
        <fullName evidence="1">Uncharacterized protein</fullName>
    </submittedName>
</protein>
<organism evidence="1 2">
    <name type="scientific">Leptospira noguchii</name>
    <dbReference type="NCBI Taxonomy" id="28182"/>
    <lineage>
        <taxon>Bacteria</taxon>
        <taxon>Pseudomonadati</taxon>
        <taxon>Spirochaetota</taxon>
        <taxon>Spirochaetia</taxon>
        <taxon>Leptospirales</taxon>
        <taxon>Leptospiraceae</taxon>
        <taxon>Leptospira</taxon>
    </lineage>
</organism>
<name>A0AAE9KB98_9LEPT</name>
<sequence length="74" mass="8532">MKKKYNGIGEEITGEVENRGLTYTRNSFLSYRDTLLNKNFQNSTVLGQKPSYVKYAALSQLTYIKWNPYQAASE</sequence>
<proteinExistence type="predicted"/>
<geneLocation type="plasmid" evidence="1 2">
    <name>p1_LIP1512017</name>
</geneLocation>
<evidence type="ECO:0000313" key="2">
    <source>
        <dbReference type="Proteomes" id="UP000829829"/>
    </source>
</evidence>